<protein>
    <submittedName>
        <fullName evidence="1">Uncharacterized protein</fullName>
    </submittedName>
</protein>
<keyword evidence="2" id="KW-1185">Reference proteome</keyword>
<organism evidence="1 2">
    <name type="scientific">Portunus trituberculatus</name>
    <name type="common">Swimming crab</name>
    <name type="synonym">Neptunus trituberculatus</name>
    <dbReference type="NCBI Taxonomy" id="210409"/>
    <lineage>
        <taxon>Eukaryota</taxon>
        <taxon>Metazoa</taxon>
        <taxon>Ecdysozoa</taxon>
        <taxon>Arthropoda</taxon>
        <taxon>Crustacea</taxon>
        <taxon>Multicrustacea</taxon>
        <taxon>Malacostraca</taxon>
        <taxon>Eumalacostraca</taxon>
        <taxon>Eucarida</taxon>
        <taxon>Decapoda</taxon>
        <taxon>Pleocyemata</taxon>
        <taxon>Brachyura</taxon>
        <taxon>Eubrachyura</taxon>
        <taxon>Portunoidea</taxon>
        <taxon>Portunidae</taxon>
        <taxon>Portuninae</taxon>
        <taxon>Portunus</taxon>
    </lineage>
</organism>
<dbReference type="AlphaFoldDB" id="A0A5B7FAX7"/>
<name>A0A5B7FAX7_PORTR</name>
<evidence type="ECO:0000313" key="2">
    <source>
        <dbReference type="Proteomes" id="UP000324222"/>
    </source>
</evidence>
<dbReference type="EMBL" id="VSRR010005426">
    <property type="protein sequence ID" value="MPC42409.1"/>
    <property type="molecule type" value="Genomic_DNA"/>
</dbReference>
<accession>A0A5B7FAX7</accession>
<evidence type="ECO:0000313" key="1">
    <source>
        <dbReference type="EMBL" id="MPC42409.1"/>
    </source>
</evidence>
<gene>
    <name evidence="1" type="ORF">E2C01_036030</name>
</gene>
<dbReference type="Proteomes" id="UP000324222">
    <property type="component" value="Unassembled WGS sequence"/>
</dbReference>
<reference evidence="1 2" key="1">
    <citation type="submission" date="2019-05" db="EMBL/GenBank/DDBJ databases">
        <title>Another draft genome of Portunus trituberculatus and its Hox gene families provides insights of decapod evolution.</title>
        <authorList>
            <person name="Jeong J.-H."/>
            <person name="Song I."/>
            <person name="Kim S."/>
            <person name="Choi T."/>
            <person name="Kim D."/>
            <person name="Ryu S."/>
            <person name="Kim W."/>
        </authorList>
    </citation>
    <scope>NUCLEOTIDE SEQUENCE [LARGE SCALE GENOMIC DNA]</scope>
    <source>
        <tissue evidence="1">Muscle</tissue>
    </source>
</reference>
<sequence>MNLIGIFLSKGPTTNSPLSRKVHVFSSCRDSTRKEIFFCDRDGAAAVVCVTSADEEVDDQDEKMAT</sequence>
<proteinExistence type="predicted"/>
<comment type="caution">
    <text evidence="1">The sequence shown here is derived from an EMBL/GenBank/DDBJ whole genome shotgun (WGS) entry which is preliminary data.</text>
</comment>